<feature type="region of interest" description="Disordered" evidence="1">
    <location>
        <begin position="320"/>
        <end position="391"/>
    </location>
</feature>
<dbReference type="HOGENOM" id="CLU_335295_0_0_1"/>
<dbReference type="InterPro" id="IPR018392">
    <property type="entry name" value="LysM"/>
</dbReference>
<comment type="caution">
    <text evidence="3">The sequence shown here is derived from an EMBL/GenBank/DDBJ whole genome shotgun (WGS) entry which is preliminary data.</text>
</comment>
<name>A0A066WBN5_TILAU</name>
<feature type="region of interest" description="Disordered" evidence="1">
    <location>
        <begin position="475"/>
        <end position="547"/>
    </location>
</feature>
<feature type="region of interest" description="Disordered" evidence="1">
    <location>
        <begin position="1"/>
        <end position="61"/>
    </location>
</feature>
<dbReference type="PROSITE" id="PS51782">
    <property type="entry name" value="LYSM"/>
    <property type="match status" value="1"/>
</dbReference>
<feature type="domain" description="LysM" evidence="2">
    <location>
        <begin position="178"/>
        <end position="222"/>
    </location>
</feature>
<dbReference type="InParanoid" id="A0A066WBN5"/>
<organism evidence="3 4">
    <name type="scientific">Tilletiaria anomala (strain ATCC 24038 / CBS 436.72 / UBC 951)</name>
    <dbReference type="NCBI Taxonomy" id="1037660"/>
    <lineage>
        <taxon>Eukaryota</taxon>
        <taxon>Fungi</taxon>
        <taxon>Dikarya</taxon>
        <taxon>Basidiomycota</taxon>
        <taxon>Ustilaginomycotina</taxon>
        <taxon>Exobasidiomycetes</taxon>
        <taxon>Georgefischeriales</taxon>
        <taxon>Tilletiariaceae</taxon>
        <taxon>Tilletiaria</taxon>
    </lineage>
</organism>
<dbReference type="Pfam" id="PF01476">
    <property type="entry name" value="LysM"/>
    <property type="match status" value="1"/>
</dbReference>
<dbReference type="EMBL" id="JMSN01000024">
    <property type="protein sequence ID" value="KDN48504.1"/>
    <property type="molecule type" value="Genomic_DNA"/>
</dbReference>
<dbReference type="Proteomes" id="UP000027361">
    <property type="component" value="Unassembled WGS sequence"/>
</dbReference>
<gene>
    <name evidence="3" type="ORF">K437DRAFT_255477</name>
</gene>
<feature type="compositionally biased region" description="Low complexity" evidence="1">
    <location>
        <begin position="15"/>
        <end position="31"/>
    </location>
</feature>
<feature type="region of interest" description="Disordered" evidence="1">
    <location>
        <begin position="411"/>
        <end position="433"/>
    </location>
</feature>
<feature type="region of interest" description="Disordered" evidence="1">
    <location>
        <begin position="578"/>
        <end position="606"/>
    </location>
</feature>
<dbReference type="STRING" id="1037660.A0A066WBN5"/>
<feature type="region of interest" description="Disordered" evidence="1">
    <location>
        <begin position="641"/>
        <end position="686"/>
    </location>
</feature>
<reference evidence="3 4" key="1">
    <citation type="submission" date="2014-05" db="EMBL/GenBank/DDBJ databases">
        <title>Draft genome sequence of a rare smut relative, Tilletiaria anomala UBC 951.</title>
        <authorList>
            <consortium name="DOE Joint Genome Institute"/>
            <person name="Toome M."/>
            <person name="Kuo A."/>
            <person name="Henrissat B."/>
            <person name="Lipzen A."/>
            <person name="Tritt A."/>
            <person name="Yoshinaga Y."/>
            <person name="Zane M."/>
            <person name="Barry K."/>
            <person name="Grigoriev I.V."/>
            <person name="Spatafora J.W."/>
            <person name="Aimea M.C."/>
        </authorList>
    </citation>
    <scope>NUCLEOTIDE SEQUENCE [LARGE SCALE GENOMIC DNA]</scope>
    <source>
        <strain evidence="3 4">UBC 951</strain>
    </source>
</reference>
<dbReference type="RefSeq" id="XP_013244160.1">
    <property type="nucleotide sequence ID" value="XM_013388706.1"/>
</dbReference>
<dbReference type="InterPro" id="IPR036779">
    <property type="entry name" value="LysM_dom_sf"/>
</dbReference>
<evidence type="ECO:0000256" key="1">
    <source>
        <dbReference type="SAM" id="MobiDB-lite"/>
    </source>
</evidence>
<dbReference type="GeneID" id="25264160"/>
<evidence type="ECO:0000313" key="4">
    <source>
        <dbReference type="Proteomes" id="UP000027361"/>
    </source>
</evidence>
<dbReference type="Gene3D" id="3.10.350.10">
    <property type="entry name" value="LysM domain"/>
    <property type="match status" value="1"/>
</dbReference>
<feature type="region of interest" description="Disordered" evidence="1">
    <location>
        <begin position="228"/>
        <end position="280"/>
    </location>
</feature>
<feature type="region of interest" description="Disordered" evidence="1">
    <location>
        <begin position="105"/>
        <end position="144"/>
    </location>
</feature>
<feature type="compositionally biased region" description="Basic and acidic residues" evidence="1">
    <location>
        <begin position="841"/>
        <end position="851"/>
    </location>
</feature>
<proteinExistence type="predicted"/>
<dbReference type="OrthoDB" id="2107166at2759"/>
<dbReference type="CDD" id="cd00118">
    <property type="entry name" value="LysM"/>
    <property type="match status" value="1"/>
</dbReference>
<feature type="compositionally biased region" description="Basic and acidic residues" evidence="1">
    <location>
        <begin position="333"/>
        <end position="343"/>
    </location>
</feature>
<dbReference type="PANTHER" id="PTHR20932">
    <property type="entry name" value="LYSM AND PUTATIVE PEPTIDOGLYCAN-BINDING DOMAIN-CONTAINING PROTEIN"/>
    <property type="match status" value="1"/>
</dbReference>
<dbReference type="PANTHER" id="PTHR20932:SF8">
    <property type="entry name" value="LD22649P"/>
    <property type="match status" value="1"/>
</dbReference>
<protein>
    <submittedName>
        <fullName evidence="3">Carbohydrate-binding module family 50 protein</fullName>
    </submittedName>
</protein>
<accession>A0A066WBN5</accession>
<feature type="compositionally biased region" description="Polar residues" evidence="1">
    <location>
        <begin position="115"/>
        <end position="133"/>
    </location>
</feature>
<keyword evidence="4" id="KW-1185">Reference proteome</keyword>
<dbReference type="InterPro" id="IPR045030">
    <property type="entry name" value="LYSM1-4"/>
</dbReference>
<feature type="region of interest" description="Disordered" evidence="1">
    <location>
        <begin position="825"/>
        <end position="851"/>
    </location>
</feature>
<feature type="compositionally biased region" description="Gly residues" evidence="1">
    <location>
        <begin position="672"/>
        <end position="686"/>
    </location>
</feature>
<feature type="compositionally biased region" description="Polar residues" evidence="1">
    <location>
        <begin position="344"/>
        <end position="370"/>
    </location>
</feature>
<dbReference type="AlphaFoldDB" id="A0A066WBN5"/>
<evidence type="ECO:0000259" key="2">
    <source>
        <dbReference type="PROSITE" id="PS51782"/>
    </source>
</evidence>
<evidence type="ECO:0000313" key="3">
    <source>
        <dbReference type="EMBL" id="KDN48504.1"/>
    </source>
</evidence>
<feature type="compositionally biased region" description="Low complexity" evidence="1">
    <location>
        <begin position="524"/>
        <end position="547"/>
    </location>
</feature>
<sequence length="851" mass="86965">MDAAGGSGLTRRRQAAPAASTSSSQLLSQRAQGKRPASAAEAEEADNGKVKGGGSTSSNAATSINTIINDFDAYAKRTQDRLEAWFGIAEPSISNTLAPNASFQHLAPPLRSHGPASSSIRDQVPSSSYSSTIIAGGGPSTSPSLVSHSPLLEHVGGTSNGFANDGHVEDDDGTSLVYLHRVRPDETLAGISLQYGIEPALLRRVNKLWAGDKPQMRGTLYLPVHACSRSPHSRTQQQQQPQRQEGEHSMMNHTTSPRNDAGGGGSRLDGAESSSARSLGHGHGVALGFWNEERGLVREIDRQEAVSAVAAAAAAAAAAAHGSSGNNNPPPLQEDHRRQHDRAASSSPEFNNKQRGSASPSHALQPSVSSRPRAGSFYGAGGAQHASPQVSRVPNEELKFFSSVAAAAGSAVGTHEREGSHRPKGSTGYGQSGLDDLLQISQERSAAAAAAAAARVGGSSQTGNAANSSSAVLLPVSHSPEPEADVHSGGGSGDLDGRSDTDVSYSDRLAEERWKPNKWTLGGSKKSSSSSSSAPLARGSSAHGSSNGSLSVLHTNAFVAIAGGGGGGGLRPLHLVNSRLGSTTNTPEAPASIPPAEQGLQRASSGWNDAPPAGANVAHAYSGKANAKQNSRKPHHRLLNDLVAGLPPNPGPASGWQRPIGASLPPPPPGQGNSGGGDAEGAGGAGRGFGKVLNDALRGRISVEGALEAMYDQVTGKAPAPPWRAAGLIGHTTFATGTSGGAAAAAAAAPPRRLDLRSNGGSLGRVSAEEARASLSLRVSMEDDAGAEGRHLNGVQLDHLHSATCAAATPSSISSNVQPHLRAANNLANGSGPRRVRSRAGLKDVEWHKEC</sequence>